<comment type="caution">
    <text evidence="4">The sequence shown here is derived from an EMBL/GenBank/DDBJ whole genome shotgun (WGS) entry which is preliminary data.</text>
</comment>
<feature type="active site" description="Tele-AMP-histidine intermediate" evidence="1">
    <location>
        <position position="103"/>
    </location>
</feature>
<dbReference type="InterPro" id="IPR001310">
    <property type="entry name" value="Histidine_triad_HIT"/>
</dbReference>
<dbReference type="GO" id="GO:0009117">
    <property type="term" value="P:nucleotide metabolic process"/>
    <property type="evidence" value="ECO:0007669"/>
    <property type="project" value="TreeGrafter"/>
</dbReference>
<evidence type="ECO:0000313" key="5">
    <source>
        <dbReference type="Proteomes" id="UP000245754"/>
    </source>
</evidence>
<sequence>MDSFDASDQDCIFCQVVRGTAPCHTIWEDAHHVAFLSIYAYTPGFAVLVTKAHYRSNLAELDAVVMDRMMEATKVVRRMLDRIFRDVGRTGCDMGGFGVDHAHVKFYVEHGCAGAH</sequence>
<comment type="caution">
    <text evidence="2">Lacks conserved residue(s) required for the propagation of feature annotation.</text>
</comment>
<dbReference type="GO" id="GO:0016787">
    <property type="term" value="F:hydrolase activity"/>
    <property type="evidence" value="ECO:0007669"/>
    <property type="project" value="UniProtKB-KW"/>
</dbReference>
<keyword evidence="4" id="KW-0378">Hydrolase</keyword>
<dbReference type="PROSITE" id="PS51084">
    <property type="entry name" value="HIT_2"/>
    <property type="match status" value="1"/>
</dbReference>
<reference evidence="4 5" key="1">
    <citation type="submission" date="2018-05" db="EMBL/GenBank/DDBJ databases">
        <title>Genomic Encyclopedia of Type Strains, Phase IV (KMG-V): Genome sequencing to study the core and pangenomes of soil and plant-associated prokaryotes.</title>
        <authorList>
            <person name="Whitman W."/>
        </authorList>
    </citation>
    <scope>NUCLEOTIDE SEQUENCE [LARGE SCALE GENOMIC DNA]</scope>
    <source>
        <strain evidence="4 5">SLV-132</strain>
    </source>
</reference>
<dbReference type="EMBL" id="QGGT01000004">
    <property type="protein sequence ID" value="PWK33334.1"/>
    <property type="molecule type" value="Genomic_DNA"/>
</dbReference>
<dbReference type="PANTHER" id="PTHR46648">
    <property type="entry name" value="HIT FAMILY PROTEIN 1"/>
    <property type="match status" value="1"/>
</dbReference>
<gene>
    <name evidence="4" type="ORF">C7419_1047</name>
</gene>
<keyword evidence="5" id="KW-1185">Reference proteome</keyword>
<dbReference type="AlphaFoldDB" id="A0A316ER26"/>
<organism evidence="4 5">
    <name type="scientific">Cupriavidus plantarum</name>
    <dbReference type="NCBI Taxonomy" id="942865"/>
    <lineage>
        <taxon>Bacteria</taxon>
        <taxon>Pseudomonadati</taxon>
        <taxon>Pseudomonadota</taxon>
        <taxon>Betaproteobacteria</taxon>
        <taxon>Burkholderiales</taxon>
        <taxon>Burkholderiaceae</taxon>
        <taxon>Cupriavidus</taxon>
    </lineage>
</organism>
<dbReference type="InterPro" id="IPR036265">
    <property type="entry name" value="HIT-like_sf"/>
</dbReference>
<evidence type="ECO:0000256" key="1">
    <source>
        <dbReference type="PIRSR" id="PIRSR601310-1"/>
    </source>
</evidence>
<protein>
    <submittedName>
        <fullName evidence="4">Diadenosine tetraphosphate (Ap4A) HIT family hydrolase</fullName>
    </submittedName>
</protein>
<feature type="domain" description="HIT" evidence="3">
    <location>
        <begin position="12"/>
        <end position="116"/>
    </location>
</feature>
<evidence type="ECO:0000256" key="2">
    <source>
        <dbReference type="PROSITE-ProRule" id="PRU00464"/>
    </source>
</evidence>
<dbReference type="PANTHER" id="PTHR46648:SF1">
    <property type="entry name" value="ADENOSINE 5'-MONOPHOSPHORAMIDASE HNT1"/>
    <property type="match status" value="1"/>
</dbReference>
<dbReference type="Pfam" id="PF01230">
    <property type="entry name" value="HIT"/>
    <property type="match status" value="1"/>
</dbReference>
<dbReference type="Proteomes" id="UP000245754">
    <property type="component" value="Unassembled WGS sequence"/>
</dbReference>
<dbReference type="Gene3D" id="3.30.428.10">
    <property type="entry name" value="HIT-like"/>
    <property type="match status" value="1"/>
</dbReference>
<evidence type="ECO:0000259" key="3">
    <source>
        <dbReference type="PROSITE" id="PS51084"/>
    </source>
</evidence>
<proteinExistence type="predicted"/>
<dbReference type="InterPro" id="IPR011146">
    <property type="entry name" value="HIT-like"/>
</dbReference>
<evidence type="ECO:0000313" key="4">
    <source>
        <dbReference type="EMBL" id="PWK33334.1"/>
    </source>
</evidence>
<accession>A0A316ER26</accession>
<name>A0A316ER26_9BURK</name>
<dbReference type="SUPFAM" id="SSF54197">
    <property type="entry name" value="HIT-like"/>
    <property type="match status" value="1"/>
</dbReference>
<dbReference type="RefSeq" id="WP_109584464.1">
    <property type="nucleotide sequence ID" value="NZ_QGGT01000004.1"/>
</dbReference>